<organism evidence="1 2">
    <name type="scientific">Armadillidium nasatum</name>
    <dbReference type="NCBI Taxonomy" id="96803"/>
    <lineage>
        <taxon>Eukaryota</taxon>
        <taxon>Metazoa</taxon>
        <taxon>Ecdysozoa</taxon>
        <taxon>Arthropoda</taxon>
        <taxon>Crustacea</taxon>
        <taxon>Multicrustacea</taxon>
        <taxon>Malacostraca</taxon>
        <taxon>Eumalacostraca</taxon>
        <taxon>Peracarida</taxon>
        <taxon>Isopoda</taxon>
        <taxon>Oniscidea</taxon>
        <taxon>Crinocheta</taxon>
        <taxon>Armadillidiidae</taxon>
        <taxon>Armadillidium</taxon>
    </lineage>
</organism>
<dbReference type="AlphaFoldDB" id="A0A5N5TL83"/>
<evidence type="ECO:0008006" key="3">
    <source>
        <dbReference type="Google" id="ProtNLM"/>
    </source>
</evidence>
<dbReference type="OrthoDB" id="10530485at2759"/>
<feature type="non-terminal residue" evidence="1">
    <location>
        <position position="1"/>
    </location>
</feature>
<reference evidence="1 2" key="1">
    <citation type="journal article" date="2019" name="PLoS Biol.">
        <title>Sex chromosomes control vertical transmission of feminizing Wolbachia symbionts in an isopod.</title>
        <authorList>
            <person name="Becking T."/>
            <person name="Chebbi M.A."/>
            <person name="Giraud I."/>
            <person name="Moumen B."/>
            <person name="Laverre T."/>
            <person name="Caubet Y."/>
            <person name="Peccoud J."/>
            <person name="Gilbert C."/>
            <person name="Cordaux R."/>
        </authorList>
    </citation>
    <scope>NUCLEOTIDE SEQUENCE [LARGE SCALE GENOMIC DNA]</scope>
    <source>
        <strain evidence="1">ANa2</strain>
        <tissue evidence="1">Whole body excluding digestive tract and cuticle</tissue>
    </source>
</reference>
<feature type="non-terminal residue" evidence="1">
    <location>
        <position position="122"/>
    </location>
</feature>
<gene>
    <name evidence="1" type="ORF">Anas_00070</name>
</gene>
<dbReference type="Proteomes" id="UP000326759">
    <property type="component" value="Unassembled WGS sequence"/>
</dbReference>
<name>A0A5N5TL83_9CRUS</name>
<dbReference type="EMBL" id="SEYY01000594">
    <property type="protein sequence ID" value="KAB7506892.1"/>
    <property type="molecule type" value="Genomic_DNA"/>
</dbReference>
<evidence type="ECO:0000313" key="1">
    <source>
        <dbReference type="EMBL" id="KAB7506892.1"/>
    </source>
</evidence>
<accession>A0A5N5TL83</accession>
<comment type="caution">
    <text evidence="1">The sequence shown here is derived from an EMBL/GenBank/DDBJ whole genome shotgun (WGS) entry which is preliminary data.</text>
</comment>
<protein>
    <recommendedName>
        <fullName evidence="3">Sushi domain-containing protein</fullName>
    </recommendedName>
</protein>
<keyword evidence="2" id="KW-1185">Reference proteome</keyword>
<evidence type="ECO:0000313" key="2">
    <source>
        <dbReference type="Proteomes" id="UP000326759"/>
    </source>
</evidence>
<proteinExistence type="predicted"/>
<sequence>SVQLKLRRQWNTCKQNRATKQLLEQKLFIVCKGKLPTLGSKNTISKITNESYYIGGNISYTCPPGLIFNDLRTEINLTCSKNGEEFSYNETKQLPPCNLCSGSFEHANSTSDYDSAKKYETG</sequence>